<reference evidence="6 7" key="1">
    <citation type="submission" date="2011-12" db="EMBL/GenBank/DDBJ databases">
        <title>Whole genome shotgun sequence of Gordonia effusa NBRC 100432.</title>
        <authorList>
            <person name="Yoshida I."/>
            <person name="Takarada H."/>
            <person name="Hosoyama A."/>
            <person name="Tsuchikane K."/>
            <person name="Katsumata H."/>
            <person name="Yamazaki S."/>
            <person name="Fujita N."/>
        </authorList>
    </citation>
    <scope>NUCLEOTIDE SEQUENCE [LARGE SCALE GENOMIC DNA]</scope>
    <source>
        <strain evidence="6 7">NBRC 100432</strain>
    </source>
</reference>
<dbReference type="AlphaFoldDB" id="H0R2L8"/>
<accession>H0R2L8</accession>
<sequence>MTLRFAKFVAAAAVLGAAATLTACGTDDEAPIVPTAPSSSSAAESSTASADGITGVTDPNKRPTVAVLNKMLDKALDADAPASEKTLLVQGSEKDPQVFTKLDKALKDNPGVTYKIFPPVIPAGPKKANVKVQVKLPGEVPTKLEASIVFDDGRWKLANSTVCPLLSANNVKSAMCPTAAKPSK</sequence>
<keyword evidence="7" id="KW-1185">Reference proteome</keyword>
<proteinExistence type="inferred from homology"/>
<dbReference type="PROSITE" id="PS51257">
    <property type="entry name" value="PROKAR_LIPOPROTEIN"/>
    <property type="match status" value="1"/>
</dbReference>
<dbReference type="STRING" id="1077974.GOEFS_081_00080"/>
<feature type="signal peptide" evidence="4">
    <location>
        <begin position="1"/>
        <end position="23"/>
    </location>
</feature>
<dbReference type="InterPro" id="IPR058644">
    <property type="entry name" value="Mtb12-like_C"/>
</dbReference>
<keyword evidence="1 4" id="KW-0732">Signal</keyword>
<feature type="domain" description="Low molecular weight antigen MTB12-like C-terminal" evidence="5">
    <location>
        <begin position="62"/>
        <end position="171"/>
    </location>
</feature>
<gene>
    <name evidence="6" type="ORF">GOEFS_081_00080</name>
</gene>
<dbReference type="eggNOG" id="ENOG5030PGJ">
    <property type="taxonomic scope" value="Bacteria"/>
</dbReference>
<dbReference type="RefSeq" id="WP_007318654.1">
    <property type="nucleotide sequence ID" value="NZ_BAEH01000081.1"/>
</dbReference>
<dbReference type="EMBL" id="BAEH01000081">
    <property type="protein sequence ID" value="GAB19319.1"/>
    <property type="molecule type" value="Genomic_DNA"/>
</dbReference>
<name>H0R2L8_9ACTN</name>
<evidence type="ECO:0000259" key="5">
    <source>
        <dbReference type="Pfam" id="PF26580"/>
    </source>
</evidence>
<comment type="similarity">
    <text evidence="2">Belongs to the MTB12 family.</text>
</comment>
<dbReference type="Proteomes" id="UP000035034">
    <property type="component" value="Unassembled WGS sequence"/>
</dbReference>
<feature type="chain" id="PRO_5039601151" description="Low molecular weight antigen MTB12-like C-terminal domain-containing protein" evidence="4">
    <location>
        <begin position="24"/>
        <end position="184"/>
    </location>
</feature>
<organism evidence="6 7">
    <name type="scientific">Gordonia effusa NBRC 100432</name>
    <dbReference type="NCBI Taxonomy" id="1077974"/>
    <lineage>
        <taxon>Bacteria</taxon>
        <taxon>Bacillati</taxon>
        <taxon>Actinomycetota</taxon>
        <taxon>Actinomycetes</taxon>
        <taxon>Mycobacteriales</taxon>
        <taxon>Gordoniaceae</taxon>
        <taxon>Gordonia</taxon>
    </lineage>
</organism>
<evidence type="ECO:0000313" key="7">
    <source>
        <dbReference type="Proteomes" id="UP000035034"/>
    </source>
</evidence>
<protein>
    <recommendedName>
        <fullName evidence="5">Low molecular weight antigen MTB12-like C-terminal domain-containing protein</fullName>
    </recommendedName>
</protein>
<evidence type="ECO:0000313" key="6">
    <source>
        <dbReference type="EMBL" id="GAB19319.1"/>
    </source>
</evidence>
<feature type="compositionally biased region" description="Low complexity" evidence="3">
    <location>
        <begin position="35"/>
        <end position="50"/>
    </location>
</feature>
<comment type="caution">
    <text evidence="6">The sequence shown here is derived from an EMBL/GenBank/DDBJ whole genome shotgun (WGS) entry which is preliminary data.</text>
</comment>
<dbReference type="Pfam" id="PF26580">
    <property type="entry name" value="Mtb12_C"/>
    <property type="match status" value="1"/>
</dbReference>
<evidence type="ECO:0000256" key="4">
    <source>
        <dbReference type="SAM" id="SignalP"/>
    </source>
</evidence>
<feature type="region of interest" description="Disordered" evidence="3">
    <location>
        <begin position="32"/>
        <end position="60"/>
    </location>
</feature>
<evidence type="ECO:0000256" key="1">
    <source>
        <dbReference type="ARBA" id="ARBA00022729"/>
    </source>
</evidence>
<evidence type="ECO:0000256" key="3">
    <source>
        <dbReference type="SAM" id="MobiDB-lite"/>
    </source>
</evidence>
<evidence type="ECO:0000256" key="2">
    <source>
        <dbReference type="ARBA" id="ARBA00093774"/>
    </source>
</evidence>